<name>A0A076EV34_RHOOP</name>
<feature type="active site" evidence="3">
    <location>
        <position position="163"/>
    </location>
</feature>
<organism evidence="6 7">
    <name type="scientific">Rhodococcus opacus</name>
    <name type="common">Nocardia opaca</name>
    <dbReference type="NCBI Taxonomy" id="37919"/>
    <lineage>
        <taxon>Bacteria</taxon>
        <taxon>Bacillati</taxon>
        <taxon>Actinomycetota</taxon>
        <taxon>Actinomycetes</taxon>
        <taxon>Mycobacteriales</taxon>
        <taxon>Nocardiaceae</taxon>
        <taxon>Rhodococcus</taxon>
    </lineage>
</organism>
<dbReference type="RefSeq" id="WP_128640417.1">
    <property type="nucleotide sequence ID" value="NZ_CP008947.1"/>
</dbReference>
<sequence length="269" mass="27907">MTQQTTIAVLGLGEAGGAFARDLIAADATVRAFDPAVAAPDGTIACQSEAEAVDTADLVLSVNNARAAKAALERGSPAMSADAVWVDMNTAAPDLKRTLDAHAARHGHGFVDVAIMAPVPGRGLRSPLTASGRDAHRAAEILTRYGASVDILDAPAGAAAERKLLRSIFYKGMSAAIVEALTAGRALGLDDWLTADIADELTRADAGTIARVLDGTHRHARRRADEMDAAADMLRALGIDPDIAQATHELLTKIPAPSACAEPRRAVPN</sequence>
<dbReference type="SUPFAM" id="SSF48179">
    <property type="entry name" value="6-phosphogluconate dehydrogenase C-terminal domain-like"/>
    <property type="match status" value="1"/>
</dbReference>
<accession>A0A076EV34</accession>
<dbReference type="Pfam" id="PF09130">
    <property type="entry name" value="DUF1932"/>
    <property type="match status" value="1"/>
</dbReference>
<protein>
    <submittedName>
        <fullName evidence="6">6-phosphogluconate dehydrogenase</fullName>
    </submittedName>
</protein>
<dbReference type="InterPro" id="IPR006115">
    <property type="entry name" value="6PGDH_NADP-bd"/>
</dbReference>
<evidence type="ECO:0000313" key="6">
    <source>
        <dbReference type="EMBL" id="AII07249.1"/>
    </source>
</evidence>
<keyword evidence="2" id="KW-0560">Oxidoreductase</keyword>
<comment type="similarity">
    <text evidence="1">Belongs to the HIBADH-related family.</text>
</comment>
<proteinExistence type="inferred from homology"/>
<evidence type="ECO:0000256" key="3">
    <source>
        <dbReference type="PIRSR" id="PIRSR000103-1"/>
    </source>
</evidence>
<evidence type="ECO:0000256" key="1">
    <source>
        <dbReference type="ARBA" id="ARBA00009080"/>
    </source>
</evidence>
<dbReference type="Gene3D" id="1.10.1040.10">
    <property type="entry name" value="N-(1-d-carboxylethyl)-l-norvaline Dehydrogenase, domain 2"/>
    <property type="match status" value="1"/>
</dbReference>
<evidence type="ECO:0000313" key="7">
    <source>
        <dbReference type="Proteomes" id="UP000028488"/>
    </source>
</evidence>
<evidence type="ECO:0000259" key="5">
    <source>
        <dbReference type="Pfam" id="PF09130"/>
    </source>
</evidence>
<dbReference type="EMBL" id="CP008947">
    <property type="protein sequence ID" value="AII07249.1"/>
    <property type="molecule type" value="Genomic_DNA"/>
</dbReference>
<dbReference type="GO" id="GO:0050661">
    <property type="term" value="F:NADP binding"/>
    <property type="evidence" value="ECO:0007669"/>
    <property type="project" value="InterPro"/>
</dbReference>
<reference evidence="6 7" key="1">
    <citation type="submission" date="2014-07" db="EMBL/GenBank/DDBJ databases">
        <title>Genome Sequence of Rhodococcus opacus Strain R7, a Biodegrader of Mono- and Polycyclic Aromatic Hydrocarbons.</title>
        <authorList>
            <person name="Di Gennaro P."/>
            <person name="Zampolli J."/>
            <person name="Presti I."/>
            <person name="Cappelletti M."/>
            <person name="D'Ursi P."/>
            <person name="Orro A."/>
            <person name="Mezzelani A."/>
            <person name="Milanesi L."/>
        </authorList>
    </citation>
    <scope>NUCLEOTIDE SEQUENCE [LARGE SCALE GENOMIC DNA]</scope>
    <source>
        <strain evidence="6 7">R7</strain>
    </source>
</reference>
<feature type="domain" description="6-phosphogluconate dehydrogenase NADP-binding" evidence="4">
    <location>
        <begin position="6"/>
        <end position="116"/>
    </location>
</feature>
<evidence type="ECO:0000256" key="2">
    <source>
        <dbReference type="ARBA" id="ARBA00023002"/>
    </source>
</evidence>
<dbReference type="Gene3D" id="3.40.50.720">
    <property type="entry name" value="NAD(P)-binding Rossmann-like Domain"/>
    <property type="match status" value="1"/>
</dbReference>
<feature type="domain" description="Phosphogluconate dehydrogenase NAD-binding putative C-terminal" evidence="5">
    <location>
        <begin position="186"/>
        <end position="252"/>
    </location>
</feature>
<evidence type="ECO:0000259" key="4">
    <source>
        <dbReference type="Pfam" id="PF03446"/>
    </source>
</evidence>
<dbReference type="SUPFAM" id="SSF51735">
    <property type="entry name" value="NAD(P)-binding Rossmann-fold domains"/>
    <property type="match status" value="1"/>
</dbReference>
<dbReference type="Pfam" id="PF03446">
    <property type="entry name" value="NAD_binding_2"/>
    <property type="match status" value="1"/>
</dbReference>
<dbReference type="InterPro" id="IPR013328">
    <property type="entry name" value="6PGD_dom2"/>
</dbReference>
<dbReference type="Proteomes" id="UP000028488">
    <property type="component" value="Chromosome"/>
</dbReference>
<dbReference type="InterPro" id="IPR015815">
    <property type="entry name" value="HIBADH-related"/>
</dbReference>
<dbReference type="PIRSF" id="PIRSF000103">
    <property type="entry name" value="HIBADH"/>
    <property type="match status" value="1"/>
</dbReference>
<dbReference type="InterPro" id="IPR008927">
    <property type="entry name" value="6-PGluconate_DH-like_C_sf"/>
</dbReference>
<dbReference type="eggNOG" id="COG2084">
    <property type="taxonomic scope" value="Bacteria"/>
</dbReference>
<gene>
    <name evidence="6" type="ORF">EP51_22365</name>
</gene>
<dbReference type="GO" id="GO:0016491">
    <property type="term" value="F:oxidoreductase activity"/>
    <property type="evidence" value="ECO:0007669"/>
    <property type="project" value="UniProtKB-KW"/>
</dbReference>
<dbReference type="InterPro" id="IPR015814">
    <property type="entry name" value="Pgluconate_DH_NAD-bd_C"/>
</dbReference>
<dbReference type="AlphaFoldDB" id="A0A076EV34"/>
<dbReference type="InterPro" id="IPR036291">
    <property type="entry name" value="NAD(P)-bd_dom_sf"/>
</dbReference>